<name>A0A514LEN0_9BACI</name>
<dbReference type="InterPro" id="IPR006176">
    <property type="entry name" value="3-OHacyl-CoA_DH_NAD-bd"/>
</dbReference>
<protein>
    <submittedName>
        <fullName evidence="3">3-hydroxyacyl-CoA dehydrogenase family protein</fullName>
    </submittedName>
</protein>
<dbReference type="InterPro" id="IPR036291">
    <property type="entry name" value="NAD(P)-bd_dom_sf"/>
</dbReference>
<comment type="similarity">
    <text evidence="1">Belongs to the 3-hydroxyacyl-CoA dehydrogenase family.</text>
</comment>
<feature type="domain" description="3-hydroxyacyl-CoA dehydrogenase NAD binding" evidence="2">
    <location>
        <begin position="4"/>
        <end position="176"/>
    </location>
</feature>
<dbReference type="EMBL" id="CP035485">
    <property type="protein sequence ID" value="QDI90313.1"/>
    <property type="molecule type" value="Genomic_DNA"/>
</dbReference>
<evidence type="ECO:0000259" key="2">
    <source>
        <dbReference type="Pfam" id="PF02737"/>
    </source>
</evidence>
<keyword evidence="4" id="KW-1185">Reference proteome</keyword>
<reference evidence="4" key="1">
    <citation type="submission" date="2019-01" db="EMBL/GenBank/DDBJ databases">
        <title>Genomic analysis of Salicibibacter sp. NKC3-5.</title>
        <authorList>
            <person name="Oh Y.J."/>
        </authorList>
    </citation>
    <scope>NUCLEOTIDE SEQUENCE [LARGE SCALE GENOMIC DNA]</scope>
    <source>
        <strain evidence="4">NKC3-5</strain>
    </source>
</reference>
<evidence type="ECO:0000313" key="3">
    <source>
        <dbReference type="EMBL" id="QDI90313.1"/>
    </source>
</evidence>
<evidence type="ECO:0000256" key="1">
    <source>
        <dbReference type="ARBA" id="ARBA00009463"/>
    </source>
</evidence>
<evidence type="ECO:0000313" key="4">
    <source>
        <dbReference type="Proteomes" id="UP000319756"/>
    </source>
</evidence>
<accession>A0A514LEN0</accession>
<dbReference type="KEGG" id="sale:EPH95_03265"/>
<gene>
    <name evidence="3" type="ORF">EPH95_03265</name>
</gene>
<dbReference type="OrthoDB" id="9771883at2"/>
<dbReference type="RefSeq" id="WP_142087305.1">
    <property type="nucleotide sequence ID" value="NZ_CP035485.1"/>
</dbReference>
<dbReference type="Pfam" id="PF02737">
    <property type="entry name" value="3HCDH_N"/>
    <property type="match status" value="1"/>
</dbReference>
<organism evidence="3 4">
    <name type="scientific">Salicibibacter halophilus</name>
    <dbReference type="NCBI Taxonomy" id="2502791"/>
    <lineage>
        <taxon>Bacteria</taxon>
        <taxon>Bacillati</taxon>
        <taxon>Bacillota</taxon>
        <taxon>Bacilli</taxon>
        <taxon>Bacillales</taxon>
        <taxon>Bacillaceae</taxon>
        <taxon>Salicibibacter</taxon>
    </lineage>
</organism>
<dbReference type="Proteomes" id="UP000319756">
    <property type="component" value="Chromosome"/>
</dbReference>
<dbReference type="AlphaFoldDB" id="A0A514LEN0"/>
<dbReference type="PANTHER" id="PTHR48075">
    <property type="entry name" value="3-HYDROXYACYL-COA DEHYDROGENASE FAMILY PROTEIN"/>
    <property type="match status" value="1"/>
</dbReference>
<dbReference type="GO" id="GO:0016491">
    <property type="term" value="F:oxidoreductase activity"/>
    <property type="evidence" value="ECO:0007669"/>
    <property type="project" value="TreeGrafter"/>
</dbReference>
<dbReference type="GO" id="GO:0070403">
    <property type="term" value="F:NAD+ binding"/>
    <property type="evidence" value="ECO:0007669"/>
    <property type="project" value="InterPro"/>
</dbReference>
<dbReference type="SUPFAM" id="SSF51735">
    <property type="entry name" value="NAD(P)-binding Rossmann-fold domains"/>
    <property type="match status" value="1"/>
</dbReference>
<dbReference type="GO" id="GO:0006631">
    <property type="term" value="P:fatty acid metabolic process"/>
    <property type="evidence" value="ECO:0007669"/>
    <property type="project" value="InterPro"/>
</dbReference>
<dbReference type="PANTHER" id="PTHR48075:SF5">
    <property type="entry name" value="3-HYDROXYBUTYRYL-COA DEHYDROGENASE"/>
    <property type="match status" value="1"/>
</dbReference>
<proteinExistence type="inferred from homology"/>
<dbReference type="Gene3D" id="3.40.50.720">
    <property type="entry name" value="NAD(P)-binding Rossmann-like Domain"/>
    <property type="match status" value="1"/>
</dbReference>
<sequence length="189" mass="21261">MVQNVAVIGAGKMGSQIAAVCALAGFHVNIHDRHEETFSKNMEEISKQLHHTVEKGELAWRDLEHSFAHLVFEPELESAVKDRDFVIESTIEDLPAKRNILKNIDEHAPKHAIFATNSSAIVHSKIADAIDRPAQVCSFHFFKAAKIVQGTHTSDETVETAMDVARRMNKTSMLLKQENHMRMDQRVIV</sequence>